<dbReference type="Pfam" id="PF07992">
    <property type="entry name" value="Pyr_redox_2"/>
    <property type="match status" value="1"/>
</dbReference>
<dbReference type="GO" id="GO:0005737">
    <property type="term" value="C:cytoplasm"/>
    <property type="evidence" value="ECO:0007669"/>
    <property type="project" value="TreeGrafter"/>
</dbReference>
<accession>A0A0L0D7D5</accession>
<dbReference type="GO" id="GO:0004174">
    <property type="term" value="F:electron-transferring-flavoprotein dehydrogenase activity"/>
    <property type="evidence" value="ECO:0007669"/>
    <property type="project" value="TreeGrafter"/>
</dbReference>
<evidence type="ECO:0000256" key="4">
    <source>
        <dbReference type="ARBA" id="ARBA00023002"/>
    </source>
</evidence>
<sequence length="431" mass="46094">MGASSSKIKARLEGAPVVVVVGAGYGGLAVAKALDKTFNVVLIDRKAYFLHNIGALRVEDGYEHKICIPYSNLLDYGHVVQAEVTRISPGGVYVYGRDEPIDFDYVVIATGTSYAFPCKIAEPEMEDATGQYTGVRERIAEAQRITVVGGGPTGVELCGEIKETHPDKDVTLIHSRGALVPGPLRDAFKSKLLEKVQSMGVEVMLNERVNLKESFSEPEAVSANFVPGTRQLTLESGATMETDLVFFCMGAHVNSKSYEADFGGVMNDDGRLRVNENLQVEGFTNVFALGDCNDVAEIKLGYAAQNQATVVAKNVAALRASKALKAYTPGHHVMIVTAGRNGGVAQLPVPGGKVMGSRFSAMVKSKGLFTANQWKLLRQSLKDAAGPSGGDEDVEPDAVPRLAQAMQISEEDAEELLRGLPVGDHSGESFT</sequence>
<dbReference type="EMBL" id="GL349449">
    <property type="protein sequence ID" value="KNC48095.1"/>
    <property type="molecule type" value="Genomic_DNA"/>
</dbReference>
<reference evidence="7 8" key="1">
    <citation type="submission" date="2010-05" db="EMBL/GenBank/DDBJ databases">
        <title>The Genome Sequence of Thecamonas trahens ATCC 50062.</title>
        <authorList>
            <consortium name="The Broad Institute Genome Sequencing Platform"/>
            <person name="Russ C."/>
            <person name="Cuomo C."/>
            <person name="Shea T."/>
            <person name="Young S.K."/>
            <person name="Zeng Q."/>
            <person name="Koehrsen M."/>
            <person name="Haas B."/>
            <person name="Borodovsky M."/>
            <person name="Guigo R."/>
            <person name="Alvarado L."/>
            <person name="Berlin A."/>
            <person name="Bochicchio J."/>
            <person name="Borenstein D."/>
            <person name="Chapman S."/>
            <person name="Chen Z."/>
            <person name="Freedman E."/>
            <person name="Gellesch M."/>
            <person name="Goldberg J."/>
            <person name="Griggs A."/>
            <person name="Gujja S."/>
            <person name="Heilman E."/>
            <person name="Heiman D."/>
            <person name="Hepburn T."/>
            <person name="Howarth C."/>
            <person name="Jen D."/>
            <person name="Larson L."/>
            <person name="Mehta T."/>
            <person name="Park D."/>
            <person name="Pearson M."/>
            <person name="Roberts A."/>
            <person name="Saif S."/>
            <person name="Shenoy N."/>
            <person name="Sisk P."/>
            <person name="Stolte C."/>
            <person name="Sykes S."/>
            <person name="Thomson T."/>
            <person name="Walk T."/>
            <person name="White J."/>
            <person name="Yandava C."/>
            <person name="Burger G."/>
            <person name="Gray M.W."/>
            <person name="Holland P.W.H."/>
            <person name="King N."/>
            <person name="Lang F.B.F."/>
            <person name="Roger A.J."/>
            <person name="Ruiz-Trillo I."/>
            <person name="Lander E."/>
            <person name="Nusbaum C."/>
        </authorList>
    </citation>
    <scope>NUCLEOTIDE SEQUENCE [LARGE SCALE GENOMIC DNA]</scope>
    <source>
        <strain evidence="7 8">ATCC 50062</strain>
    </source>
</reference>
<evidence type="ECO:0000313" key="7">
    <source>
        <dbReference type="EMBL" id="KNC48095.1"/>
    </source>
</evidence>
<dbReference type="Proteomes" id="UP000054408">
    <property type="component" value="Unassembled WGS sequence"/>
</dbReference>
<evidence type="ECO:0000313" key="8">
    <source>
        <dbReference type="Proteomes" id="UP000054408"/>
    </source>
</evidence>
<dbReference type="Gene3D" id="3.50.50.100">
    <property type="match status" value="1"/>
</dbReference>
<dbReference type="RefSeq" id="XP_013759108.1">
    <property type="nucleotide sequence ID" value="XM_013903654.1"/>
</dbReference>
<dbReference type="OrthoDB" id="3244603at2759"/>
<dbReference type="SUPFAM" id="SSF51905">
    <property type="entry name" value="FAD/NAD(P)-binding domain"/>
    <property type="match status" value="1"/>
</dbReference>
<dbReference type="InterPro" id="IPR023753">
    <property type="entry name" value="FAD/NAD-binding_dom"/>
</dbReference>
<keyword evidence="4" id="KW-0560">Oxidoreductase</keyword>
<dbReference type="eggNOG" id="KOG1336">
    <property type="taxonomic scope" value="Eukaryota"/>
</dbReference>
<dbReference type="GO" id="GO:0050660">
    <property type="term" value="F:flavin adenine dinucleotide binding"/>
    <property type="evidence" value="ECO:0007669"/>
    <property type="project" value="TreeGrafter"/>
</dbReference>
<keyword evidence="8" id="KW-1185">Reference proteome</keyword>
<evidence type="ECO:0000259" key="6">
    <source>
        <dbReference type="Pfam" id="PF07992"/>
    </source>
</evidence>
<keyword evidence="2" id="KW-0285">Flavoprotein</keyword>
<dbReference type="GeneID" id="25563875"/>
<protein>
    <submittedName>
        <fullName evidence="7">Apoptosis-inducing factor 2</fullName>
    </submittedName>
</protein>
<comment type="similarity">
    <text evidence="1">Belongs to the FAD-dependent oxidoreductase family.</text>
</comment>
<evidence type="ECO:0000256" key="1">
    <source>
        <dbReference type="ARBA" id="ARBA00006442"/>
    </source>
</evidence>
<comment type="function">
    <text evidence="5">Putative FAD-dependent oxidoreductase.</text>
</comment>
<dbReference type="FunFam" id="3.50.50.100:FF:000006">
    <property type="entry name" value="apoptosis-inducing factor 2"/>
    <property type="match status" value="1"/>
</dbReference>
<dbReference type="PRINTS" id="PR00368">
    <property type="entry name" value="FADPNR"/>
</dbReference>
<dbReference type="STRING" id="461836.A0A0L0D7D5"/>
<name>A0A0L0D7D5_THETB</name>
<evidence type="ECO:0000256" key="5">
    <source>
        <dbReference type="ARBA" id="ARBA00057036"/>
    </source>
</evidence>
<dbReference type="OMA" id="QTEPWIN"/>
<gene>
    <name evidence="7" type="ORF">AMSG_04325</name>
</gene>
<dbReference type="PANTHER" id="PTHR43735:SF3">
    <property type="entry name" value="FERROPTOSIS SUPPRESSOR PROTEIN 1"/>
    <property type="match status" value="1"/>
</dbReference>
<evidence type="ECO:0000256" key="3">
    <source>
        <dbReference type="ARBA" id="ARBA00022827"/>
    </source>
</evidence>
<dbReference type="AlphaFoldDB" id="A0A0L0D7D5"/>
<proteinExistence type="inferred from homology"/>
<keyword evidence="3" id="KW-0274">FAD</keyword>
<evidence type="ECO:0000256" key="2">
    <source>
        <dbReference type="ARBA" id="ARBA00022630"/>
    </source>
</evidence>
<organism evidence="7 8">
    <name type="scientific">Thecamonas trahens ATCC 50062</name>
    <dbReference type="NCBI Taxonomy" id="461836"/>
    <lineage>
        <taxon>Eukaryota</taxon>
        <taxon>Apusozoa</taxon>
        <taxon>Apusomonadida</taxon>
        <taxon>Apusomonadidae</taxon>
        <taxon>Thecamonas</taxon>
    </lineage>
</organism>
<feature type="domain" description="FAD/NAD(P)-binding" evidence="6">
    <location>
        <begin position="18"/>
        <end position="308"/>
    </location>
</feature>
<dbReference type="PANTHER" id="PTHR43735">
    <property type="entry name" value="APOPTOSIS-INDUCING FACTOR 1"/>
    <property type="match status" value="1"/>
</dbReference>
<dbReference type="InterPro" id="IPR036188">
    <property type="entry name" value="FAD/NAD-bd_sf"/>
</dbReference>